<dbReference type="RefSeq" id="WP_188742660.1">
    <property type="nucleotide sequence ID" value="NZ_BAABFW010000015.1"/>
</dbReference>
<dbReference type="InterPro" id="IPR010998">
    <property type="entry name" value="Integrase_recombinase_N"/>
</dbReference>
<evidence type="ECO:0000259" key="3">
    <source>
        <dbReference type="PROSITE" id="PS51900"/>
    </source>
</evidence>
<dbReference type="InterPro" id="IPR044068">
    <property type="entry name" value="CB"/>
</dbReference>
<reference evidence="4" key="2">
    <citation type="submission" date="2020-09" db="EMBL/GenBank/DDBJ databases">
        <authorList>
            <person name="Sun Q."/>
            <person name="Zhou Y."/>
        </authorList>
    </citation>
    <scope>NUCLEOTIDE SEQUENCE</scope>
    <source>
        <strain evidence="4">CGMCC 1.8984</strain>
    </source>
</reference>
<dbReference type="InterPro" id="IPR053876">
    <property type="entry name" value="Phage_int_M"/>
</dbReference>
<protein>
    <recommendedName>
        <fullName evidence="3">Core-binding (CB) domain-containing protein</fullName>
    </recommendedName>
</protein>
<evidence type="ECO:0000313" key="4">
    <source>
        <dbReference type="EMBL" id="GGJ76366.1"/>
    </source>
</evidence>
<dbReference type="EMBL" id="BMMD01000006">
    <property type="protein sequence ID" value="GGJ76366.1"/>
    <property type="molecule type" value="Genomic_DNA"/>
</dbReference>
<dbReference type="InterPro" id="IPR011010">
    <property type="entry name" value="DNA_brk_join_enz"/>
</dbReference>
<organism evidence="4 5">
    <name type="scientific">Agromyces bauzanensis</name>
    <dbReference type="NCBI Taxonomy" id="1308924"/>
    <lineage>
        <taxon>Bacteria</taxon>
        <taxon>Bacillati</taxon>
        <taxon>Actinomycetota</taxon>
        <taxon>Actinomycetes</taxon>
        <taxon>Micrococcales</taxon>
        <taxon>Microbacteriaceae</taxon>
        <taxon>Agromyces</taxon>
    </lineage>
</organism>
<keyword evidence="1 2" id="KW-0238">DNA-binding</keyword>
<feature type="domain" description="Core-binding (CB)" evidence="3">
    <location>
        <begin position="76"/>
        <end position="158"/>
    </location>
</feature>
<proteinExistence type="predicted"/>
<accession>A0A917UQL4</accession>
<evidence type="ECO:0000256" key="1">
    <source>
        <dbReference type="ARBA" id="ARBA00023125"/>
    </source>
</evidence>
<dbReference type="Pfam" id="PF22022">
    <property type="entry name" value="Phage_int_M"/>
    <property type="match status" value="1"/>
</dbReference>
<dbReference type="Proteomes" id="UP000636956">
    <property type="component" value="Unassembled WGS sequence"/>
</dbReference>
<name>A0A917UQL4_9MICO</name>
<gene>
    <name evidence="4" type="ORF">GCM10011372_13210</name>
</gene>
<dbReference type="Gene3D" id="1.10.150.130">
    <property type="match status" value="1"/>
</dbReference>
<evidence type="ECO:0000313" key="5">
    <source>
        <dbReference type="Proteomes" id="UP000636956"/>
    </source>
</evidence>
<dbReference type="SUPFAM" id="SSF56349">
    <property type="entry name" value="DNA breaking-rejoining enzymes"/>
    <property type="match status" value="1"/>
</dbReference>
<sequence>MAGRPRLAIGTYGSIQTIELARGRFRALTRFRDWDGQTRQVAATGESRNAAITALKLDLQERVRHAGTTGSLTPDSKFADLADAWLDDLRLDVDRAETTKETYERQLRGIVLPFFADFAVREITVGRIERYLKQQRQRSFSMAKHSKTSLSMVLAFGVRQGLLERNPVKETSQLKKPKRVPKALGAVSVDAGVYGENAPAGGGPPGMRGDSSWLPLLPARPGAAATVAIRKVDDAGVVRLGVLILSSPRCWLRRFP</sequence>
<evidence type="ECO:0000256" key="2">
    <source>
        <dbReference type="PROSITE-ProRule" id="PRU01248"/>
    </source>
</evidence>
<dbReference type="AlphaFoldDB" id="A0A917UQL4"/>
<keyword evidence="5" id="KW-1185">Reference proteome</keyword>
<dbReference type="PROSITE" id="PS51900">
    <property type="entry name" value="CB"/>
    <property type="match status" value="1"/>
</dbReference>
<dbReference type="GO" id="GO:0003677">
    <property type="term" value="F:DNA binding"/>
    <property type="evidence" value="ECO:0007669"/>
    <property type="project" value="UniProtKB-UniRule"/>
</dbReference>
<comment type="caution">
    <text evidence="4">The sequence shown here is derived from an EMBL/GenBank/DDBJ whole genome shotgun (WGS) entry which is preliminary data.</text>
</comment>
<reference evidence="4" key="1">
    <citation type="journal article" date="2014" name="Int. J. Syst. Evol. Microbiol.">
        <title>Complete genome sequence of Corynebacterium casei LMG S-19264T (=DSM 44701T), isolated from a smear-ripened cheese.</title>
        <authorList>
            <consortium name="US DOE Joint Genome Institute (JGI-PGF)"/>
            <person name="Walter F."/>
            <person name="Albersmeier A."/>
            <person name="Kalinowski J."/>
            <person name="Ruckert C."/>
        </authorList>
    </citation>
    <scope>NUCLEOTIDE SEQUENCE</scope>
    <source>
        <strain evidence="4">CGMCC 1.8984</strain>
    </source>
</reference>